<evidence type="ECO:0000313" key="2">
    <source>
        <dbReference type="EMBL" id="KFM68627.1"/>
    </source>
</evidence>
<evidence type="ECO:0000256" key="1">
    <source>
        <dbReference type="SAM" id="Coils"/>
    </source>
</evidence>
<name>A0A087TU38_STEMI</name>
<reference evidence="2 3" key="1">
    <citation type="submission" date="2013-11" db="EMBL/GenBank/DDBJ databases">
        <title>Genome sequencing of Stegodyphus mimosarum.</title>
        <authorList>
            <person name="Bechsgaard J."/>
        </authorList>
    </citation>
    <scope>NUCLEOTIDE SEQUENCE [LARGE SCALE GENOMIC DNA]</scope>
</reference>
<keyword evidence="3" id="KW-1185">Reference proteome</keyword>
<gene>
    <name evidence="2" type="ORF">X975_08707</name>
</gene>
<dbReference type="Proteomes" id="UP000054359">
    <property type="component" value="Unassembled WGS sequence"/>
</dbReference>
<dbReference type="AlphaFoldDB" id="A0A087TU38"/>
<evidence type="ECO:0000313" key="3">
    <source>
        <dbReference type="Proteomes" id="UP000054359"/>
    </source>
</evidence>
<feature type="coiled-coil region" evidence="1">
    <location>
        <begin position="12"/>
        <end position="46"/>
    </location>
</feature>
<sequence length="55" mass="6639">MEMLNSPERKRDLELEEMIEDLQDKVRQLEKANSHLREKVLVAKQQVITQTRRPH</sequence>
<dbReference type="EMBL" id="KK116737">
    <property type="protein sequence ID" value="KFM68627.1"/>
    <property type="molecule type" value="Genomic_DNA"/>
</dbReference>
<keyword evidence="1" id="KW-0175">Coiled coil</keyword>
<feature type="non-terminal residue" evidence="2">
    <location>
        <position position="55"/>
    </location>
</feature>
<dbReference type="OrthoDB" id="6431967at2759"/>
<protein>
    <submittedName>
        <fullName evidence="2">Uncharacterized protein</fullName>
    </submittedName>
</protein>
<organism evidence="2 3">
    <name type="scientific">Stegodyphus mimosarum</name>
    <name type="common">African social velvet spider</name>
    <dbReference type="NCBI Taxonomy" id="407821"/>
    <lineage>
        <taxon>Eukaryota</taxon>
        <taxon>Metazoa</taxon>
        <taxon>Ecdysozoa</taxon>
        <taxon>Arthropoda</taxon>
        <taxon>Chelicerata</taxon>
        <taxon>Arachnida</taxon>
        <taxon>Araneae</taxon>
        <taxon>Araneomorphae</taxon>
        <taxon>Entelegynae</taxon>
        <taxon>Eresoidea</taxon>
        <taxon>Eresidae</taxon>
        <taxon>Stegodyphus</taxon>
    </lineage>
</organism>
<accession>A0A087TU38</accession>
<proteinExistence type="predicted"/>